<evidence type="ECO:0000313" key="5">
    <source>
        <dbReference type="Proteomes" id="UP001500383"/>
    </source>
</evidence>
<evidence type="ECO:0000259" key="3">
    <source>
        <dbReference type="Pfam" id="PF26527"/>
    </source>
</evidence>
<evidence type="ECO:0000313" key="4">
    <source>
        <dbReference type="EMBL" id="GAA1714460.1"/>
    </source>
</evidence>
<organism evidence="4 5">
    <name type="scientific">Dietzia cercidiphylli</name>
    <dbReference type="NCBI Taxonomy" id="498199"/>
    <lineage>
        <taxon>Bacteria</taxon>
        <taxon>Bacillati</taxon>
        <taxon>Actinomycetota</taxon>
        <taxon>Actinomycetes</taxon>
        <taxon>Mycobacteriales</taxon>
        <taxon>Dietziaceae</taxon>
        <taxon>Dietzia</taxon>
    </lineage>
</organism>
<comment type="caution">
    <text evidence="4">The sequence shown here is derived from an EMBL/GenBank/DDBJ whole genome shotgun (WGS) entry which is preliminary data.</text>
</comment>
<feature type="region of interest" description="Disordered" evidence="1">
    <location>
        <begin position="1"/>
        <end position="154"/>
    </location>
</feature>
<sequence length="315" mass="31946">MAGVADRPRRGDDDEAAPSEVTVPPWLRTGPTPGQEAAAAAAASESAPAATAPAAASDPARSSTSGDGRGDEVPRRAGAGPQGPSREITPNRIRLGRGGPADEPAREPTTRPDAGSGGRRSRDLSSLPLGADRPVTERPVGAGTGPTASPGHGGRARRVAVFAAAGVAVLAGSAVIGFLLTRGALSPTGEEAADCAPVSEPGHVVGDGPGSLDSPLGTVLAFDHAYYVERSAEKAFEAVSPSSRMTPDRLRVEGVDRVPEGTTHCVDARELSPTLLEVSLTESPPDAEPVVIRQRVRVAENPDGTWGIVSITPAG</sequence>
<gene>
    <name evidence="4" type="ORF">GCM10009831_25180</name>
</gene>
<name>A0ABP4UYI7_9ACTN</name>
<dbReference type="Proteomes" id="UP001500383">
    <property type="component" value="Unassembled WGS sequence"/>
</dbReference>
<reference evidence="5" key="1">
    <citation type="journal article" date="2019" name="Int. J. Syst. Evol. Microbiol.">
        <title>The Global Catalogue of Microorganisms (GCM) 10K type strain sequencing project: providing services to taxonomists for standard genome sequencing and annotation.</title>
        <authorList>
            <consortium name="The Broad Institute Genomics Platform"/>
            <consortium name="The Broad Institute Genome Sequencing Center for Infectious Disease"/>
            <person name="Wu L."/>
            <person name="Ma J."/>
        </authorList>
    </citation>
    <scope>NUCLEOTIDE SEQUENCE [LARGE SCALE GENOMIC DNA]</scope>
    <source>
        <strain evidence="5">JCM 16002</strain>
    </source>
</reference>
<protein>
    <recommendedName>
        <fullName evidence="3">DUF8176 domain-containing protein</fullName>
    </recommendedName>
</protein>
<dbReference type="Pfam" id="PF26527">
    <property type="entry name" value="DUF8176"/>
    <property type="match status" value="1"/>
</dbReference>
<feature type="compositionally biased region" description="Basic and acidic residues" evidence="1">
    <location>
        <begin position="1"/>
        <end position="12"/>
    </location>
</feature>
<feature type="transmembrane region" description="Helical" evidence="2">
    <location>
        <begin position="159"/>
        <end position="180"/>
    </location>
</feature>
<feature type="compositionally biased region" description="Low complexity" evidence="1">
    <location>
        <begin position="37"/>
        <end position="65"/>
    </location>
</feature>
<feature type="domain" description="DUF8176" evidence="3">
    <location>
        <begin position="193"/>
        <end position="312"/>
    </location>
</feature>
<dbReference type="EMBL" id="BAAAQG010000012">
    <property type="protein sequence ID" value="GAA1714460.1"/>
    <property type="molecule type" value="Genomic_DNA"/>
</dbReference>
<keyword evidence="5" id="KW-1185">Reference proteome</keyword>
<keyword evidence="2" id="KW-1133">Transmembrane helix</keyword>
<dbReference type="InterPro" id="IPR058489">
    <property type="entry name" value="DUF8176"/>
</dbReference>
<evidence type="ECO:0000256" key="2">
    <source>
        <dbReference type="SAM" id="Phobius"/>
    </source>
</evidence>
<evidence type="ECO:0000256" key="1">
    <source>
        <dbReference type="SAM" id="MobiDB-lite"/>
    </source>
</evidence>
<accession>A0ABP4UYI7</accession>
<keyword evidence="2" id="KW-0812">Transmembrane</keyword>
<keyword evidence="2" id="KW-0472">Membrane</keyword>
<proteinExistence type="predicted"/>